<dbReference type="EMBL" id="LN899824">
    <property type="protein sequence ID" value="CUV28870.1"/>
    <property type="molecule type" value="Genomic_DNA"/>
</dbReference>
<proteinExistence type="predicted"/>
<gene>
    <name evidence="1" type="ORF">RUN1985_v1_290020</name>
</gene>
<organism evidence="1">
    <name type="scientific">Ralstonia solanacearum</name>
    <name type="common">Pseudomonas solanacearum</name>
    <dbReference type="NCBI Taxonomy" id="305"/>
    <lineage>
        <taxon>Bacteria</taxon>
        <taxon>Pseudomonadati</taxon>
        <taxon>Pseudomonadota</taxon>
        <taxon>Betaproteobacteria</taxon>
        <taxon>Burkholderiales</taxon>
        <taxon>Burkholderiaceae</taxon>
        <taxon>Ralstonia</taxon>
        <taxon>Ralstonia solanacearum species complex</taxon>
    </lineage>
</organism>
<name>A0A0S4V3S8_RALSL</name>
<sequence length="131" mass="14115">MNLNPTRLHGQPDGGAHASRCPEWLLPLHRARESGLTPRDGWIVVQAGGRIAGWVPSVSVTPNYRPGGDDDLSAFRGLDCELLIDDETSYGMVRGLVAGILQVDPLRLLLLTGGRHPTIVILKKGDTHGAH</sequence>
<reference evidence="1" key="1">
    <citation type="submission" date="2015-10" db="EMBL/GenBank/DDBJ databases">
        <authorList>
            <person name="Gilbert D.G."/>
        </authorList>
    </citation>
    <scope>NUCLEOTIDE SEQUENCE</scope>
    <source>
        <strain evidence="1">Phyl III-seqv23</strain>
    </source>
</reference>
<evidence type="ECO:0000313" key="1">
    <source>
        <dbReference type="EMBL" id="CUV28870.1"/>
    </source>
</evidence>
<dbReference type="AlphaFoldDB" id="A0A0S4V3S8"/>
<accession>A0A0S4V3S8</accession>
<protein>
    <submittedName>
        <fullName evidence="1">Uncharacterized protein</fullName>
    </submittedName>
</protein>